<organism evidence="2">
    <name type="scientific">Amphimedon queenslandica</name>
    <name type="common">Sponge</name>
    <dbReference type="NCBI Taxonomy" id="400682"/>
    <lineage>
        <taxon>Eukaryota</taxon>
        <taxon>Metazoa</taxon>
        <taxon>Porifera</taxon>
        <taxon>Demospongiae</taxon>
        <taxon>Heteroscleromorpha</taxon>
        <taxon>Haplosclerida</taxon>
        <taxon>Niphatidae</taxon>
        <taxon>Amphimedon</taxon>
    </lineage>
</organism>
<accession>A0A1X7U6A5</accession>
<evidence type="ECO:0000313" key="2">
    <source>
        <dbReference type="EnsemblMetazoa" id="Aqu2.1.22991_001"/>
    </source>
</evidence>
<reference evidence="2" key="1">
    <citation type="submission" date="2017-05" db="UniProtKB">
        <authorList>
            <consortium name="EnsemblMetazoa"/>
        </authorList>
    </citation>
    <scope>IDENTIFICATION</scope>
</reference>
<dbReference type="EnsemblMetazoa" id="Aqu2.1.22991_001">
    <property type="protein sequence ID" value="Aqu2.1.22991_001"/>
    <property type="gene ID" value="Aqu2.1.22991"/>
</dbReference>
<keyword evidence="1" id="KW-1133">Transmembrane helix</keyword>
<keyword evidence="1" id="KW-0812">Transmembrane</keyword>
<evidence type="ECO:0000256" key="1">
    <source>
        <dbReference type="SAM" id="Phobius"/>
    </source>
</evidence>
<feature type="transmembrane region" description="Helical" evidence="1">
    <location>
        <begin position="37"/>
        <end position="58"/>
    </location>
</feature>
<proteinExistence type="predicted"/>
<keyword evidence="1" id="KW-0472">Membrane</keyword>
<dbReference type="AlphaFoldDB" id="A0A1X7U6A5"/>
<protein>
    <submittedName>
        <fullName evidence="2">Uncharacterized protein</fullName>
    </submittedName>
</protein>
<sequence length="77" mass="8514">MTDCRPVLVLGISLMFNDDSLNLSREEREGSSAKQRCPLYVALLIAVTMAAFKMTSIASEFFSFTPLKILSIPTLGR</sequence>
<dbReference type="InParanoid" id="A0A1X7U6A5"/>
<name>A0A1X7U6A5_AMPQE</name>